<sequence length="327" mass="38637">MDNNRDFDREIERIRAIENTKEYQDRLNLLRNQMSNNLFWKRALPIVAFFAIFIIVQFKVYGAIAVALLYFFVYLPQSKKRKQLFNGKQRTNEKIFTEDFLDPVLKEIFPNASLNYHGGYPIDILKFSTPNSKIYNQFCLLAFNDASDLTVCNLHSYHQETRTRTVGSSTETYTVDVTDFDGQVFSLRVASNLNGYIRVVPTKKSFFLKREVQHNYPNLLQGEVKIDTEDINHNENYNIYCTDELSARKFLSPRVLEWFDNNISQNAVSMFVNNDRLYISLNTKYFLFMPPTSFDQIKQLSMVEEYKKLRMAVDYIRNFTKIFQIQE</sequence>
<dbReference type="OrthoDB" id="3264992at2"/>
<keyword evidence="1" id="KW-1133">Transmembrane helix</keyword>
<keyword evidence="1" id="KW-0472">Membrane</keyword>
<evidence type="ECO:0000256" key="1">
    <source>
        <dbReference type="SAM" id="Phobius"/>
    </source>
</evidence>
<organism evidence="2 3">
    <name type="scientific">Gemella sanguinis</name>
    <dbReference type="NCBI Taxonomy" id="84135"/>
    <lineage>
        <taxon>Bacteria</taxon>
        <taxon>Bacillati</taxon>
        <taxon>Bacillota</taxon>
        <taxon>Bacilli</taxon>
        <taxon>Bacillales</taxon>
        <taxon>Gemellaceae</taxon>
        <taxon>Gemella</taxon>
    </lineage>
</organism>
<comment type="caution">
    <text evidence="2">The sequence shown here is derived from an EMBL/GenBank/DDBJ whole genome shotgun (WGS) entry which is preliminary data.</text>
</comment>
<keyword evidence="1" id="KW-0812">Transmembrane</keyword>
<feature type="transmembrane region" description="Helical" evidence="1">
    <location>
        <begin position="46"/>
        <end position="75"/>
    </location>
</feature>
<evidence type="ECO:0008006" key="4">
    <source>
        <dbReference type="Google" id="ProtNLM"/>
    </source>
</evidence>
<gene>
    <name evidence="2" type="ORF">CJ218_00800</name>
</gene>
<protein>
    <recommendedName>
        <fullName evidence="4">DUF3137 domain-containing protein</fullName>
    </recommendedName>
</protein>
<proteinExistence type="predicted"/>
<dbReference type="EMBL" id="PNGT01000001">
    <property type="protein sequence ID" value="PMC53114.1"/>
    <property type="molecule type" value="Genomic_DNA"/>
</dbReference>
<dbReference type="Proteomes" id="UP000235670">
    <property type="component" value="Unassembled WGS sequence"/>
</dbReference>
<reference evidence="2 3" key="1">
    <citation type="submission" date="2017-09" db="EMBL/GenBank/DDBJ databases">
        <title>Bacterial strain isolated from the female urinary microbiota.</title>
        <authorList>
            <person name="Thomas-White K."/>
            <person name="Kumar N."/>
            <person name="Forster S."/>
            <person name="Putonti C."/>
            <person name="Lawley T."/>
            <person name="Wolfe A.J."/>
        </authorList>
    </citation>
    <scope>NUCLEOTIDE SEQUENCE [LARGE SCALE GENOMIC DNA]</scope>
    <source>
        <strain evidence="2 3">UMB0186</strain>
    </source>
</reference>
<accession>A0A2N6SGP4</accession>
<dbReference type="Pfam" id="PF11335">
    <property type="entry name" value="DUF3137"/>
    <property type="match status" value="1"/>
</dbReference>
<dbReference type="AlphaFoldDB" id="A0A2N6SGP4"/>
<evidence type="ECO:0000313" key="2">
    <source>
        <dbReference type="EMBL" id="PMC53114.1"/>
    </source>
</evidence>
<dbReference type="InterPro" id="IPR021484">
    <property type="entry name" value="DUF3137"/>
</dbReference>
<name>A0A2N6SGP4_9BACL</name>
<dbReference type="RefSeq" id="WP_102189283.1">
    <property type="nucleotide sequence ID" value="NZ_PNGT01000001.1"/>
</dbReference>
<evidence type="ECO:0000313" key="3">
    <source>
        <dbReference type="Proteomes" id="UP000235670"/>
    </source>
</evidence>
<dbReference type="STRING" id="84135.GCA_001052115_01763"/>